<evidence type="ECO:0000313" key="4">
    <source>
        <dbReference type="Proteomes" id="UP000249547"/>
    </source>
</evidence>
<gene>
    <name evidence="3" type="ORF">LX64_04235</name>
</gene>
<dbReference type="PANTHER" id="PTHR41339">
    <property type="entry name" value="LIPL48"/>
    <property type="match status" value="1"/>
</dbReference>
<dbReference type="PROSITE" id="PS51257">
    <property type="entry name" value="PROKAR_LIPOPROTEIN"/>
    <property type="match status" value="1"/>
</dbReference>
<comment type="caution">
    <text evidence="3">The sequence shown here is derived from an EMBL/GenBank/DDBJ whole genome shotgun (WGS) entry which is preliminary data.</text>
</comment>
<feature type="region of interest" description="Disordered" evidence="1">
    <location>
        <begin position="265"/>
        <end position="288"/>
    </location>
</feature>
<name>A0A327Q5W1_9BACT</name>
<keyword evidence="4" id="KW-1185">Reference proteome</keyword>
<evidence type="ECO:0008006" key="5">
    <source>
        <dbReference type="Google" id="ProtNLM"/>
    </source>
</evidence>
<evidence type="ECO:0000256" key="2">
    <source>
        <dbReference type="SAM" id="SignalP"/>
    </source>
</evidence>
<evidence type="ECO:0000256" key="1">
    <source>
        <dbReference type="SAM" id="MobiDB-lite"/>
    </source>
</evidence>
<evidence type="ECO:0000313" key="3">
    <source>
        <dbReference type="EMBL" id="RAI99690.1"/>
    </source>
</evidence>
<proteinExistence type="predicted"/>
<keyword evidence="2" id="KW-0732">Signal</keyword>
<dbReference type="EMBL" id="QLLL01000009">
    <property type="protein sequence ID" value="RAI99690.1"/>
    <property type="molecule type" value="Genomic_DNA"/>
</dbReference>
<feature type="compositionally biased region" description="Polar residues" evidence="1">
    <location>
        <begin position="269"/>
        <end position="288"/>
    </location>
</feature>
<dbReference type="Proteomes" id="UP000249547">
    <property type="component" value="Unassembled WGS sequence"/>
</dbReference>
<dbReference type="RefSeq" id="WP_111599651.1">
    <property type="nucleotide sequence ID" value="NZ_QLLL01000009.1"/>
</dbReference>
<dbReference type="OrthoDB" id="1521716at2"/>
<organism evidence="3 4">
    <name type="scientific">Chitinophaga skermanii</name>
    <dbReference type="NCBI Taxonomy" id="331697"/>
    <lineage>
        <taxon>Bacteria</taxon>
        <taxon>Pseudomonadati</taxon>
        <taxon>Bacteroidota</taxon>
        <taxon>Chitinophagia</taxon>
        <taxon>Chitinophagales</taxon>
        <taxon>Chitinophagaceae</taxon>
        <taxon>Chitinophaga</taxon>
    </lineage>
</organism>
<dbReference type="AlphaFoldDB" id="A0A327Q5W1"/>
<dbReference type="PANTHER" id="PTHR41339:SF1">
    <property type="entry name" value="SECRETED PROTEIN"/>
    <property type="match status" value="1"/>
</dbReference>
<accession>A0A327Q5W1</accession>
<feature type="chain" id="PRO_5016355681" description="T9SS C-terminal target domain-containing protein" evidence="2">
    <location>
        <begin position="20"/>
        <end position="480"/>
    </location>
</feature>
<protein>
    <recommendedName>
        <fullName evidence="5">T9SS C-terminal target domain-containing protein</fullName>
    </recommendedName>
</protein>
<reference evidence="3 4" key="1">
    <citation type="submission" date="2018-06" db="EMBL/GenBank/DDBJ databases">
        <title>Genomic Encyclopedia of Archaeal and Bacterial Type Strains, Phase II (KMG-II): from individual species to whole genera.</title>
        <authorList>
            <person name="Goeker M."/>
        </authorList>
    </citation>
    <scope>NUCLEOTIDE SEQUENCE [LARGE SCALE GENOMIC DNA]</scope>
    <source>
        <strain evidence="3 4">DSM 23857</strain>
    </source>
</reference>
<feature type="signal peptide" evidence="2">
    <location>
        <begin position="1"/>
        <end position="19"/>
    </location>
</feature>
<sequence length="480" mass="50237">MKKHPLILAVVALAALATACNKDHKAEQQRPVLAGVLAGCETPGSCGDSTINTNITANLTLRSCKKYKLSGLVYVKNGATLTIEPGTRIEGIKGSPGGTLIVTRGSKIIADGTASCPIVFTSDQTSPQSGDWGGIAILGRAEINQPADTAFIEGLNVTPGPDGYYGGLNNSDNSGILRYVRIEYAGYELGTDNELNGLTLAGVGCGTIVDYVEVFKSKDDAFEFFGGTVNAKHLIAVDALDDMFDFDNGYRGSIQYALGLSDTTRADKSQSNGIECDNDASSSTNSPNTLPVISNLTIIGVPNATKASITNGAPSGTGRYGRGAHFRRNAGFTLVNSIVMGFNLGVSLDGTLTQDKLLVSGVSCFKNNLVHAFTSSKQFATESAAGSFTPSTDNLGYNDVNPNTSIKLVAPFSRTTAKFYMPVQGIPALTSPALTQGTTTSCLTVTCTATPWSWVTESFRGAFGSNTAGTDWAAGWAIFQ</sequence>